<evidence type="ECO:0000313" key="1">
    <source>
        <dbReference type="EMBL" id="MDF3299452.1"/>
    </source>
</evidence>
<protein>
    <submittedName>
        <fullName evidence="1">Uncharacterized protein</fullName>
    </submittedName>
</protein>
<evidence type="ECO:0000313" key="2">
    <source>
        <dbReference type="Proteomes" id="UP001221150"/>
    </source>
</evidence>
<organism evidence="1 2">
    <name type="scientific">Streptomyces tropicalis</name>
    <dbReference type="NCBI Taxonomy" id="3034234"/>
    <lineage>
        <taxon>Bacteria</taxon>
        <taxon>Bacillati</taxon>
        <taxon>Actinomycetota</taxon>
        <taxon>Actinomycetes</taxon>
        <taxon>Kitasatosporales</taxon>
        <taxon>Streptomycetaceae</taxon>
        <taxon>Streptomyces</taxon>
    </lineage>
</organism>
<comment type="caution">
    <text evidence="1">The sequence shown here is derived from an EMBL/GenBank/DDBJ whole genome shotgun (WGS) entry which is preliminary data.</text>
</comment>
<proteinExistence type="predicted"/>
<dbReference type="EMBL" id="JARJBB010000005">
    <property type="protein sequence ID" value="MDF3299452.1"/>
    <property type="molecule type" value="Genomic_DNA"/>
</dbReference>
<reference evidence="1 2" key="1">
    <citation type="submission" date="2023-03" db="EMBL/GenBank/DDBJ databases">
        <title>Draft genome sequence of Streptomyces sp. K1PA1 isolated from peat swamp forest in Thailand.</title>
        <authorList>
            <person name="Klaysubun C."/>
            <person name="Duangmal K."/>
        </authorList>
    </citation>
    <scope>NUCLEOTIDE SEQUENCE [LARGE SCALE GENOMIC DNA]</scope>
    <source>
        <strain evidence="1 2">K1PA1</strain>
    </source>
</reference>
<gene>
    <name evidence="1" type="ORF">P3H78_12560</name>
</gene>
<keyword evidence="2" id="KW-1185">Reference proteome</keyword>
<dbReference type="Proteomes" id="UP001221150">
    <property type="component" value="Unassembled WGS sequence"/>
</dbReference>
<name>A0ABT6A4T6_9ACTN</name>
<dbReference type="RefSeq" id="WP_276109006.1">
    <property type="nucleotide sequence ID" value="NZ_JARJBB010000005.1"/>
</dbReference>
<sequence length="155" mass="16470">MTEFHFRMSLEEGEAAGAANVGDIEVVGSHGRASSTDITPAQPLLIQLAVATLLNELAPVVKRGRGTAVFRATPARFSLKFKLKKGGPLVITCGKAVIDEADPLAVASALWASASEATRRWLPHVPQNDPLYPFLVGSLAAFHEALEKRRGQTAG</sequence>
<accession>A0ABT6A4T6</accession>